<dbReference type="InterPro" id="IPR003111">
    <property type="entry name" value="Lon_prtase_N"/>
</dbReference>
<dbReference type="InterPro" id="IPR017907">
    <property type="entry name" value="Znf_RING_CS"/>
</dbReference>
<organism evidence="7 8">
    <name type="scientific">Serendipita indica (strain DSM 11827)</name>
    <name type="common">Root endophyte fungus</name>
    <name type="synonym">Piriformospora indica</name>
    <dbReference type="NCBI Taxonomy" id="1109443"/>
    <lineage>
        <taxon>Eukaryota</taxon>
        <taxon>Fungi</taxon>
        <taxon>Dikarya</taxon>
        <taxon>Basidiomycota</taxon>
        <taxon>Agaricomycotina</taxon>
        <taxon>Agaricomycetes</taxon>
        <taxon>Sebacinales</taxon>
        <taxon>Serendipitaceae</taxon>
        <taxon>Serendipita</taxon>
    </lineage>
</organism>
<accession>G4T9V5</accession>
<feature type="region of interest" description="Disordered" evidence="5">
    <location>
        <begin position="291"/>
        <end position="354"/>
    </location>
</feature>
<dbReference type="SMART" id="SM00184">
    <property type="entry name" value="RING"/>
    <property type="match status" value="1"/>
</dbReference>
<evidence type="ECO:0000259" key="6">
    <source>
        <dbReference type="PROSITE" id="PS50089"/>
    </source>
</evidence>
<gene>
    <name evidence="7" type="ORF">PIIN_01966</name>
</gene>
<dbReference type="eggNOG" id="KOG4159">
    <property type="taxonomic scope" value="Eukaryota"/>
</dbReference>
<dbReference type="InterPro" id="IPR013083">
    <property type="entry name" value="Znf_RING/FYVE/PHD"/>
</dbReference>
<dbReference type="GO" id="GO:0061630">
    <property type="term" value="F:ubiquitin protein ligase activity"/>
    <property type="evidence" value="ECO:0007669"/>
    <property type="project" value="TreeGrafter"/>
</dbReference>
<dbReference type="OrthoDB" id="264917at2759"/>
<feature type="compositionally biased region" description="Polar residues" evidence="5">
    <location>
        <begin position="59"/>
        <end position="73"/>
    </location>
</feature>
<dbReference type="EMBL" id="CAFZ01000026">
    <property type="protein sequence ID" value="CCA68098.1"/>
    <property type="molecule type" value="Genomic_DNA"/>
</dbReference>
<dbReference type="SUPFAM" id="SSF88697">
    <property type="entry name" value="PUA domain-like"/>
    <property type="match status" value="2"/>
</dbReference>
<protein>
    <recommendedName>
        <fullName evidence="6">RING-type domain-containing protein</fullName>
    </recommendedName>
</protein>
<dbReference type="Pfam" id="PF02190">
    <property type="entry name" value="LON_substr_bdg"/>
    <property type="match status" value="1"/>
</dbReference>
<dbReference type="PANTHER" id="PTHR23327">
    <property type="entry name" value="RING FINGER PROTEIN 127"/>
    <property type="match status" value="1"/>
</dbReference>
<feature type="compositionally biased region" description="Polar residues" evidence="5">
    <location>
        <begin position="37"/>
        <end position="50"/>
    </location>
</feature>
<dbReference type="AlphaFoldDB" id="G4T9V5"/>
<dbReference type="HOGENOM" id="CLU_013989_4_0_1"/>
<dbReference type="CDD" id="cd16514">
    <property type="entry name" value="RING-HC_LONFs_rpt2"/>
    <property type="match status" value="1"/>
</dbReference>
<dbReference type="PANTHER" id="PTHR23327:SF42">
    <property type="entry name" value="LON PEPTIDASE N-TERMINAL DOMAIN AND RING FINGER PROTEIN C14F5.10C"/>
    <property type="match status" value="1"/>
</dbReference>
<dbReference type="SMART" id="SM00464">
    <property type="entry name" value="LON"/>
    <property type="match status" value="1"/>
</dbReference>
<evidence type="ECO:0000256" key="3">
    <source>
        <dbReference type="ARBA" id="ARBA00022833"/>
    </source>
</evidence>
<evidence type="ECO:0000256" key="5">
    <source>
        <dbReference type="SAM" id="MobiDB-lite"/>
    </source>
</evidence>
<dbReference type="InParanoid" id="G4T9V5"/>
<dbReference type="InterPro" id="IPR001841">
    <property type="entry name" value="Znf_RING"/>
</dbReference>
<name>G4T9V5_SERID</name>
<keyword evidence="8" id="KW-1185">Reference proteome</keyword>
<evidence type="ECO:0000313" key="8">
    <source>
        <dbReference type="Proteomes" id="UP000007148"/>
    </source>
</evidence>
<evidence type="ECO:0000256" key="2">
    <source>
        <dbReference type="ARBA" id="ARBA00022771"/>
    </source>
</evidence>
<feature type="domain" description="RING-type" evidence="6">
    <location>
        <begin position="98"/>
        <end position="136"/>
    </location>
</feature>
<dbReference type="Proteomes" id="UP000007148">
    <property type="component" value="Unassembled WGS sequence"/>
</dbReference>
<dbReference type="Gene3D" id="3.30.40.10">
    <property type="entry name" value="Zinc/RING finger domain, C3HC4 (zinc finger)"/>
    <property type="match status" value="1"/>
</dbReference>
<dbReference type="InterPro" id="IPR015947">
    <property type="entry name" value="PUA-like_sf"/>
</dbReference>
<feature type="region of interest" description="Disordered" evidence="5">
    <location>
        <begin position="366"/>
        <end position="408"/>
    </location>
</feature>
<dbReference type="STRING" id="1109443.G4T9V5"/>
<dbReference type="Gene3D" id="2.30.130.40">
    <property type="entry name" value="LON domain-like"/>
    <property type="match status" value="1"/>
</dbReference>
<evidence type="ECO:0000313" key="7">
    <source>
        <dbReference type="EMBL" id="CCA68098.1"/>
    </source>
</evidence>
<dbReference type="SUPFAM" id="SSF57850">
    <property type="entry name" value="RING/U-box"/>
    <property type="match status" value="1"/>
</dbReference>
<dbReference type="OMA" id="LMLRRIM"/>
<feature type="compositionally biased region" description="Low complexity" evidence="5">
    <location>
        <begin position="366"/>
        <end position="377"/>
    </location>
</feature>
<dbReference type="Gene3D" id="1.20.58.1480">
    <property type="match status" value="1"/>
</dbReference>
<dbReference type="PROSITE" id="PS50089">
    <property type="entry name" value="ZF_RING_2"/>
    <property type="match status" value="1"/>
</dbReference>
<evidence type="ECO:0000256" key="4">
    <source>
        <dbReference type="PROSITE-ProRule" id="PRU00175"/>
    </source>
</evidence>
<comment type="caution">
    <text evidence="7">The sequence shown here is derived from an EMBL/GenBank/DDBJ whole genome shotgun (WGS) entry which is preliminary data.</text>
</comment>
<dbReference type="InterPro" id="IPR046336">
    <property type="entry name" value="Lon_prtase_N_sf"/>
</dbReference>
<keyword evidence="1" id="KW-0479">Metal-binding</keyword>
<proteinExistence type="predicted"/>
<dbReference type="Pfam" id="PF13923">
    <property type="entry name" value="zf-C3HC4_2"/>
    <property type="match status" value="1"/>
</dbReference>
<evidence type="ECO:0000256" key="1">
    <source>
        <dbReference type="ARBA" id="ARBA00022723"/>
    </source>
</evidence>
<feature type="compositionally biased region" description="Low complexity" evidence="5">
    <location>
        <begin position="386"/>
        <end position="408"/>
    </location>
</feature>
<sequence>MHPTVALTVDVPTLEPIVGNDVRIVQLVALALEHSSSDNSTLPPCQTPISHSPPLHDASPTSSSPEAQIQSPQERSDSEHSQPPSDPFSKALRGLLQCEICLNTLNEPVTTPCQHTFCTSCLQRSLDHLATCPLCRHDYTNVARFHSPRVNRIINSIISTFFATPSPTPAPDADDDLNTPIFVCQLSFPGMPTVLHIFEARYRLMLRRVLQRKTPQFGMIMYPSHEGTVVSYGTMLEIRSARILGDGRSIIETWGSYRFRIVRRGEQDGYMVGKVDRIDDLSEAMEREIERNATLPIPPRNSPGLHPLSRPLSPVRPPTSPHQSPTPSRARSPSIFPRPSILGRRRRSNSPTPSIASIASISTLSSINSAPPSSAPFHPQPPPSEPTTSPSRSAHPGSSSASSSPGSYAFSDRHAVAAAAPAAAPFVYPIEPTTEQLVETCHTFLQRLRKASSAAVIQRLDNVGPPPSDVGILSFWIAQLLPIDESEKAKLLPIRSPRLRLRLVVHWIDQFNSAWWFNGCVVA</sequence>
<reference evidence="7 8" key="1">
    <citation type="journal article" date="2011" name="PLoS Pathog.">
        <title>Endophytic Life Strategies Decoded by Genome and Transcriptome Analyses of the Mutualistic Root Symbiont Piriformospora indica.</title>
        <authorList>
            <person name="Zuccaro A."/>
            <person name="Lahrmann U."/>
            <person name="Guldener U."/>
            <person name="Langen G."/>
            <person name="Pfiffi S."/>
            <person name="Biedenkopf D."/>
            <person name="Wong P."/>
            <person name="Samans B."/>
            <person name="Grimm C."/>
            <person name="Basiewicz M."/>
            <person name="Murat C."/>
            <person name="Martin F."/>
            <person name="Kogel K.H."/>
        </authorList>
    </citation>
    <scope>NUCLEOTIDE SEQUENCE [LARGE SCALE GENOMIC DNA]</scope>
    <source>
        <strain evidence="7 8">DSM 11827</strain>
    </source>
</reference>
<feature type="region of interest" description="Disordered" evidence="5">
    <location>
        <begin position="36"/>
        <end position="88"/>
    </location>
</feature>
<keyword evidence="2 4" id="KW-0863">Zinc-finger</keyword>
<dbReference type="GO" id="GO:0008270">
    <property type="term" value="F:zinc ion binding"/>
    <property type="evidence" value="ECO:0007669"/>
    <property type="project" value="UniProtKB-KW"/>
</dbReference>
<keyword evidence="3" id="KW-0862">Zinc</keyword>
<dbReference type="PROSITE" id="PS00518">
    <property type="entry name" value="ZF_RING_1"/>
    <property type="match status" value="1"/>
</dbReference>